<accession>A0AAV4Y4W3</accession>
<dbReference type="EMBL" id="BPLR01018680">
    <property type="protein sequence ID" value="GIZ01520.1"/>
    <property type="molecule type" value="Genomic_DNA"/>
</dbReference>
<dbReference type="AlphaFoldDB" id="A0AAV4Y4W3"/>
<protein>
    <submittedName>
        <fullName evidence="1">Uncharacterized protein</fullName>
    </submittedName>
</protein>
<keyword evidence="2" id="KW-1185">Reference proteome</keyword>
<evidence type="ECO:0000313" key="2">
    <source>
        <dbReference type="Proteomes" id="UP001054945"/>
    </source>
</evidence>
<name>A0AAV4Y4W3_CAEEX</name>
<organism evidence="1 2">
    <name type="scientific">Caerostris extrusa</name>
    <name type="common">Bark spider</name>
    <name type="synonym">Caerostris bankana</name>
    <dbReference type="NCBI Taxonomy" id="172846"/>
    <lineage>
        <taxon>Eukaryota</taxon>
        <taxon>Metazoa</taxon>
        <taxon>Ecdysozoa</taxon>
        <taxon>Arthropoda</taxon>
        <taxon>Chelicerata</taxon>
        <taxon>Arachnida</taxon>
        <taxon>Araneae</taxon>
        <taxon>Araneomorphae</taxon>
        <taxon>Entelegynae</taxon>
        <taxon>Araneoidea</taxon>
        <taxon>Araneidae</taxon>
        <taxon>Caerostris</taxon>
    </lineage>
</organism>
<evidence type="ECO:0000313" key="1">
    <source>
        <dbReference type="EMBL" id="GIZ01520.1"/>
    </source>
</evidence>
<comment type="caution">
    <text evidence="1">The sequence shown here is derived from an EMBL/GenBank/DDBJ whole genome shotgun (WGS) entry which is preliminary data.</text>
</comment>
<sequence>MFLTNCVFANYINFQGSDHNQNHPFAMNKCWQGIVSSAVKKKKVELDFYKILTCVLTFCGENALNTEEHEVTIFMLSIEFYCTK</sequence>
<gene>
    <name evidence="1" type="ORF">CEXT_807871</name>
</gene>
<reference evidence="1 2" key="1">
    <citation type="submission" date="2021-06" db="EMBL/GenBank/DDBJ databases">
        <title>Caerostris extrusa draft genome.</title>
        <authorList>
            <person name="Kono N."/>
            <person name="Arakawa K."/>
        </authorList>
    </citation>
    <scope>NUCLEOTIDE SEQUENCE [LARGE SCALE GENOMIC DNA]</scope>
</reference>
<dbReference type="Proteomes" id="UP001054945">
    <property type="component" value="Unassembled WGS sequence"/>
</dbReference>
<proteinExistence type="predicted"/>